<dbReference type="SUPFAM" id="SSF51735">
    <property type="entry name" value="NAD(P)-binding Rossmann-fold domains"/>
    <property type="match status" value="1"/>
</dbReference>
<dbReference type="InterPro" id="IPR050984">
    <property type="entry name" value="Gfo/Idh/MocA_domain"/>
</dbReference>
<evidence type="ECO:0000256" key="2">
    <source>
        <dbReference type="ARBA" id="ARBA00023002"/>
    </source>
</evidence>
<feature type="domain" description="Gfo/Idh/MocA-like oxidoreductase N-terminal" evidence="3">
    <location>
        <begin position="7"/>
        <end position="123"/>
    </location>
</feature>
<proteinExistence type="inferred from homology"/>
<reference evidence="5 6" key="1">
    <citation type="submission" date="2018-07" db="EMBL/GenBank/DDBJ databases">
        <title>Lottiidibacillus patelloidae gen. nov., sp. nov., isolated from the intestinal tract of a marine limpet and the reclassification of B. taeanensis BH030017T, B. algicola KMM 3737T and B. hwajinpoensis SW-72T as genus Lottiidibacillus.</title>
        <authorList>
            <person name="Liu R."/>
            <person name="Huang Z."/>
        </authorList>
    </citation>
    <scope>NUCLEOTIDE SEQUENCE [LARGE SCALE GENOMIC DNA]</scope>
    <source>
        <strain evidence="5 6">BH030017</strain>
    </source>
</reference>
<dbReference type="AlphaFoldDB" id="A0A366XR97"/>
<dbReference type="Proteomes" id="UP000253314">
    <property type="component" value="Unassembled WGS sequence"/>
</dbReference>
<dbReference type="RefSeq" id="WP_113807665.1">
    <property type="nucleotide sequence ID" value="NZ_QOCW01000026.1"/>
</dbReference>
<keyword evidence="6" id="KW-1185">Reference proteome</keyword>
<dbReference type="PANTHER" id="PTHR22604">
    <property type="entry name" value="OXIDOREDUCTASES"/>
    <property type="match status" value="1"/>
</dbReference>
<protein>
    <submittedName>
        <fullName evidence="5">Gfo/Idh/MocA family oxidoreductase</fullName>
    </submittedName>
</protein>
<organism evidence="5 6">
    <name type="scientific">Bacillus taeanensis</name>
    <dbReference type="NCBI Taxonomy" id="273032"/>
    <lineage>
        <taxon>Bacteria</taxon>
        <taxon>Bacillati</taxon>
        <taxon>Bacillota</taxon>
        <taxon>Bacilli</taxon>
        <taxon>Bacillales</taxon>
        <taxon>Bacillaceae</taxon>
        <taxon>Bacillus</taxon>
    </lineage>
</organism>
<comment type="similarity">
    <text evidence="1">Belongs to the Gfo/Idh/MocA family.</text>
</comment>
<comment type="caution">
    <text evidence="5">The sequence shown here is derived from an EMBL/GenBank/DDBJ whole genome shotgun (WGS) entry which is preliminary data.</text>
</comment>
<dbReference type="InterPro" id="IPR055170">
    <property type="entry name" value="GFO_IDH_MocA-like_dom"/>
</dbReference>
<dbReference type="InterPro" id="IPR036291">
    <property type="entry name" value="NAD(P)-bd_dom_sf"/>
</dbReference>
<dbReference type="Gene3D" id="3.40.50.720">
    <property type="entry name" value="NAD(P)-binding Rossmann-like Domain"/>
    <property type="match status" value="1"/>
</dbReference>
<keyword evidence="2" id="KW-0560">Oxidoreductase</keyword>
<gene>
    <name evidence="5" type="ORF">DS031_19115</name>
</gene>
<accession>A0A366XR97</accession>
<feature type="domain" description="GFO/IDH/MocA-like oxidoreductase" evidence="4">
    <location>
        <begin position="134"/>
        <end position="251"/>
    </location>
</feature>
<dbReference type="EMBL" id="QOCW01000026">
    <property type="protein sequence ID" value="RBW68048.1"/>
    <property type="molecule type" value="Genomic_DNA"/>
</dbReference>
<name>A0A366XR97_9BACI</name>
<dbReference type="Pfam" id="PF22725">
    <property type="entry name" value="GFO_IDH_MocA_C3"/>
    <property type="match status" value="1"/>
</dbReference>
<evidence type="ECO:0000313" key="5">
    <source>
        <dbReference type="EMBL" id="RBW68048.1"/>
    </source>
</evidence>
<dbReference type="GO" id="GO:0000166">
    <property type="term" value="F:nucleotide binding"/>
    <property type="evidence" value="ECO:0007669"/>
    <property type="project" value="InterPro"/>
</dbReference>
<sequence>MSKKIINWGILSSAKIAQKAFIPAIHSVKNARLVGIASGSGSAKEVAEEFDIPTVYESYEEMLQDQTIDAVYIPLPNALHAEWVIKAAEAKKHVLCEKPAALTKEETVNMIEVCKGNDVFFMEAFMYQFHPQHERVKEILASGEIGEVKFMRASFSFYIGDASGNIRLNKTLGGGSIYDVGCYGIHAIRNILSVEPKSVYVNGEIDEESGVEISSVGVLEMENGVKASFDCGFDRTFYAHYEIIGTKGTIEVPRAFRPDKQNGEGIISVTDDQGNVREEKVVGHQYSLQIETFSNCIIKNERPVSLEQQTIANMKVIEACYESIETGKKIELSKQ</sequence>
<dbReference type="OrthoDB" id="9815825at2"/>
<evidence type="ECO:0000256" key="1">
    <source>
        <dbReference type="ARBA" id="ARBA00010928"/>
    </source>
</evidence>
<dbReference type="SUPFAM" id="SSF55347">
    <property type="entry name" value="Glyceraldehyde-3-phosphate dehydrogenase-like, C-terminal domain"/>
    <property type="match status" value="1"/>
</dbReference>
<evidence type="ECO:0000313" key="6">
    <source>
        <dbReference type="Proteomes" id="UP000253314"/>
    </source>
</evidence>
<dbReference type="Pfam" id="PF01408">
    <property type="entry name" value="GFO_IDH_MocA"/>
    <property type="match status" value="1"/>
</dbReference>
<evidence type="ECO:0000259" key="3">
    <source>
        <dbReference type="Pfam" id="PF01408"/>
    </source>
</evidence>
<evidence type="ECO:0000259" key="4">
    <source>
        <dbReference type="Pfam" id="PF22725"/>
    </source>
</evidence>
<dbReference type="Gene3D" id="3.30.360.10">
    <property type="entry name" value="Dihydrodipicolinate Reductase, domain 2"/>
    <property type="match status" value="1"/>
</dbReference>
<dbReference type="PANTHER" id="PTHR22604:SF105">
    <property type="entry name" value="TRANS-1,2-DIHYDROBENZENE-1,2-DIOL DEHYDROGENASE"/>
    <property type="match status" value="1"/>
</dbReference>
<dbReference type="InterPro" id="IPR000683">
    <property type="entry name" value="Gfo/Idh/MocA-like_OxRdtase_N"/>
</dbReference>
<dbReference type="GO" id="GO:0016491">
    <property type="term" value="F:oxidoreductase activity"/>
    <property type="evidence" value="ECO:0007669"/>
    <property type="project" value="UniProtKB-KW"/>
</dbReference>